<evidence type="ECO:0000256" key="17">
    <source>
        <dbReference type="PIRSR" id="PIRSR000169-2"/>
    </source>
</evidence>
<keyword evidence="7" id="KW-0997">Cell inner membrane</keyword>
<evidence type="ECO:0000256" key="2">
    <source>
        <dbReference type="ARBA" id="ARBA00004429"/>
    </source>
</evidence>
<dbReference type="GO" id="GO:0017004">
    <property type="term" value="P:cytochrome complex assembly"/>
    <property type="evidence" value="ECO:0007669"/>
    <property type="project" value="TreeGrafter"/>
</dbReference>
<keyword evidence="10 18" id="KW-0812">Transmembrane</keyword>
<dbReference type="NCBIfam" id="TIGR02968">
    <property type="entry name" value="succ_dehyd_anc"/>
    <property type="match status" value="1"/>
</dbReference>
<reference evidence="19 20" key="1">
    <citation type="submission" date="2014-12" db="EMBL/GenBank/DDBJ databases">
        <title>16Stimator: statistical estimation of ribosomal gene copy numbers from draft genome assemblies.</title>
        <authorList>
            <person name="Perisin M.A."/>
            <person name="Vetter M."/>
            <person name="Gilbert J.A."/>
            <person name="Bergelson J."/>
        </authorList>
    </citation>
    <scope>NUCLEOTIDE SEQUENCE [LARGE SCALE GENOMIC DNA]</scope>
    <source>
        <strain evidence="19 20">MEDvA23</strain>
    </source>
</reference>
<dbReference type="Gene3D" id="1.20.1300.10">
    <property type="entry name" value="Fumarate reductase/succinate dehydrogenase, transmembrane subunit"/>
    <property type="match status" value="1"/>
</dbReference>
<evidence type="ECO:0000256" key="7">
    <source>
        <dbReference type="ARBA" id="ARBA00022519"/>
    </source>
</evidence>
<dbReference type="PIRSF" id="PIRSF000169">
    <property type="entry name" value="SDH_D"/>
    <property type="match status" value="1"/>
</dbReference>
<comment type="function">
    <text evidence="1">Membrane-anchoring subunit of succinate dehydrogenase (SDH).</text>
</comment>
<keyword evidence="13 18" id="KW-1133">Transmembrane helix</keyword>
<evidence type="ECO:0000256" key="8">
    <source>
        <dbReference type="ARBA" id="ARBA00022532"/>
    </source>
</evidence>
<sequence length="121" mass="13800">MSVNYGSKRIVVGAHYGLRDWLSQRITGGLMALFTIILLAQLIFTRGPIGYDLWAGIFAAQWMKVLTFSVIVALLYHVWVGMRDVWMDYVQPVAIRLVLQIFTIVWLVGCAGWAIQVLWKI</sequence>
<evidence type="ECO:0000256" key="16">
    <source>
        <dbReference type="PIRSR" id="PIRSR000169-1"/>
    </source>
</evidence>
<evidence type="ECO:0000256" key="10">
    <source>
        <dbReference type="ARBA" id="ARBA00022692"/>
    </source>
</evidence>
<evidence type="ECO:0000256" key="3">
    <source>
        <dbReference type="ARBA" id="ARBA00005163"/>
    </source>
</evidence>
<feature type="transmembrane region" description="Helical" evidence="18">
    <location>
        <begin position="53"/>
        <end position="77"/>
    </location>
</feature>
<dbReference type="EMBL" id="JXQQ01000014">
    <property type="protein sequence ID" value="KIQ34538.1"/>
    <property type="molecule type" value="Genomic_DNA"/>
</dbReference>
<dbReference type="GO" id="GO:0006099">
    <property type="term" value="P:tricarboxylic acid cycle"/>
    <property type="evidence" value="ECO:0007669"/>
    <property type="project" value="UniProtKB-UniPathway"/>
</dbReference>
<evidence type="ECO:0000313" key="19">
    <source>
        <dbReference type="EMBL" id="KIQ34538.1"/>
    </source>
</evidence>
<keyword evidence="15 18" id="KW-0472">Membrane</keyword>
<dbReference type="OrthoDB" id="5612767at2"/>
<dbReference type="RefSeq" id="WP_042578075.1">
    <property type="nucleotide sequence ID" value="NZ_JXQQ01000014.1"/>
</dbReference>
<evidence type="ECO:0000313" key="20">
    <source>
        <dbReference type="Proteomes" id="UP000032067"/>
    </source>
</evidence>
<proteinExistence type="predicted"/>
<evidence type="ECO:0000256" key="9">
    <source>
        <dbReference type="ARBA" id="ARBA00022617"/>
    </source>
</evidence>
<dbReference type="Proteomes" id="UP000032067">
    <property type="component" value="Unassembled WGS sequence"/>
</dbReference>
<evidence type="ECO:0000256" key="4">
    <source>
        <dbReference type="ARBA" id="ARBA00019425"/>
    </source>
</evidence>
<keyword evidence="11 17" id="KW-0479">Metal-binding</keyword>
<evidence type="ECO:0000256" key="5">
    <source>
        <dbReference type="ARBA" id="ARBA00022448"/>
    </source>
</evidence>
<evidence type="ECO:0000256" key="18">
    <source>
        <dbReference type="SAM" id="Phobius"/>
    </source>
</evidence>
<dbReference type="GO" id="GO:0005886">
    <property type="term" value="C:plasma membrane"/>
    <property type="evidence" value="ECO:0007669"/>
    <property type="project" value="UniProtKB-SubCell"/>
</dbReference>
<dbReference type="InterPro" id="IPR014312">
    <property type="entry name" value="Succ_DH_anchor"/>
</dbReference>
<comment type="cofactor">
    <cofactor evidence="17">
        <name>heme</name>
        <dbReference type="ChEBI" id="CHEBI:30413"/>
    </cofactor>
    <text evidence="17">The heme is bound between the two transmembrane subunits.</text>
</comment>
<feature type="transmembrane region" description="Helical" evidence="18">
    <location>
        <begin position="26"/>
        <end position="44"/>
    </location>
</feature>
<protein>
    <recommendedName>
        <fullName evidence="4">Succinate dehydrogenase hydrophobic membrane anchor subunit</fullName>
    </recommendedName>
</protein>
<dbReference type="GO" id="GO:0009055">
    <property type="term" value="F:electron transfer activity"/>
    <property type="evidence" value="ECO:0007669"/>
    <property type="project" value="TreeGrafter"/>
</dbReference>
<evidence type="ECO:0000256" key="1">
    <source>
        <dbReference type="ARBA" id="ARBA00004050"/>
    </source>
</evidence>
<dbReference type="Pfam" id="PF01127">
    <property type="entry name" value="Sdh_cyt"/>
    <property type="match status" value="1"/>
</dbReference>
<feature type="transmembrane region" description="Helical" evidence="18">
    <location>
        <begin position="97"/>
        <end position="119"/>
    </location>
</feature>
<accession>A0A0D0LYW5</accession>
<name>A0A0D0LYW5_VARPD</name>
<dbReference type="AlphaFoldDB" id="A0A0D0LYW5"/>
<dbReference type="CDD" id="cd03494">
    <property type="entry name" value="SQR_TypeC_SdhD"/>
    <property type="match status" value="1"/>
</dbReference>
<dbReference type="UniPathway" id="UPA00223"/>
<keyword evidence="6" id="KW-1003">Cell membrane</keyword>
<keyword evidence="14 17" id="KW-0408">Iron</keyword>
<comment type="subcellular location">
    <subcellularLocation>
        <location evidence="2">Cell inner membrane</location>
        <topology evidence="2">Multi-pass membrane protein</topology>
    </subcellularLocation>
</comment>
<dbReference type="GO" id="GO:0020037">
    <property type="term" value="F:heme binding"/>
    <property type="evidence" value="ECO:0007669"/>
    <property type="project" value="InterPro"/>
</dbReference>
<dbReference type="PANTHER" id="PTHR38689">
    <property type="entry name" value="SUCCINATE DEHYDROGENASE HYDROPHOBIC MEMBRANE ANCHOR SUBUNIT"/>
    <property type="match status" value="1"/>
</dbReference>
<comment type="pathway">
    <text evidence="3">Carbohydrate metabolism; tricarboxylic acid cycle.</text>
</comment>
<keyword evidence="9 17" id="KW-0349">Heme</keyword>
<feature type="binding site" description="axial binding residue" evidence="17">
    <location>
        <position position="77"/>
    </location>
    <ligand>
        <name>heme</name>
        <dbReference type="ChEBI" id="CHEBI:30413"/>
        <note>ligand shared with second transmembrane subunit</note>
    </ligand>
    <ligandPart>
        <name>Fe</name>
        <dbReference type="ChEBI" id="CHEBI:18248"/>
    </ligandPart>
</feature>
<evidence type="ECO:0000256" key="6">
    <source>
        <dbReference type="ARBA" id="ARBA00022475"/>
    </source>
</evidence>
<dbReference type="GO" id="GO:0046872">
    <property type="term" value="F:metal ion binding"/>
    <property type="evidence" value="ECO:0007669"/>
    <property type="project" value="UniProtKB-KW"/>
</dbReference>
<evidence type="ECO:0000256" key="15">
    <source>
        <dbReference type="ARBA" id="ARBA00023136"/>
    </source>
</evidence>
<evidence type="ECO:0000256" key="12">
    <source>
        <dbReference type="ARBA" id="ARBA00022982"/>
    </source>
</evidence>
<keyword evidence="8" id="KW-0816">Tricarboxylic acid cycle</keyword>
<evidence type="ECO:0000256" key="13">
    <source>
        <dbReference type="ARBA" id="ARBA00022989"/>
    </source>
</evidence>
<keyword evidence="12" id="KW-0249">Electron transport</keyword>
<keyword evidence="5" id="KW-0813">Transport</keyword>
<evidence type="ECO:0000256" key="14">
    <source>
        <dbReference type="ARBA" id="ARBA00023004"/>
    </source>
</evidence>
<dbReference type="SUPFAM" id="SSF81343">
    <property type="entry name" value="Fumarate reductase respiratory complex transmembrane subunits"/>
    <property type="match status" value="1"/>
</dbReference>
<dbReference type="InterPro" id="IPR034804">
    <property type="entry name" value="SQR/QFR_C/D"/>
</dbReference>
<dbReference type="PANTHER" id="PTHR38689:SF1">
    <property type="entry name" value="SUCCINATE DEHYDROGENASE HYDROPHOBIC MEMBRANE ANCHOR SUBUNIT"/>
    <property type="match status" value="1"/>
</dbReference>
<comment type="caution">
    <text evidence="19">The sequence shown here is derived from an EMBL/GenBank/DDBJ whole genome shotgun (WGS) entry which is preliminary data.</text>
</comment>
<dbReference type="InterPro" id="IPR000701">
    <property type="entry name" value="SuccDH_FuR_B_TM-su"/>
</dbReference>
<gene>
    <name evidence="19" type="ORF">RT97_07055</name>
</gene>
<evidence type="ECO:0000256" key="11">
    <source>
        <dbReference type="ARBA" id="ARBA00022723"/>
    </source>
</evidence>
<organism evidence="19 20">
    <name type="scientific">Variovorax paradoxus</name>
    <dbReference type="NCBI Taxonomy" id="34073"/>
    <lineage>
        <taxon>Bacteria</taxon>
        <taxon>Pseudomonadati</taxon>
        <taxon>Pseudomonadota</taxon>
        <taxon>Betaproteobacteria</taxon>
        <taxon>Burkholderiales</taxon>
        <taxon>Comamonadaceae</taxon>
        <taxon>Variovorax</taxon>
    </lineage>
</organism>
<feature type="binding site" evidence="16">
    <location>
        <position position="89"/>
    </location>
    <ligand>
        <name>a ubiquinone</name>
        <dbReference type="ChEBI" id="CHEBI:16389"/>
    </ligand>
</feature>